<dbReference type="HOGENOM" id="CLU_000181_0_1_9"/>
<keyword evidence="1" id="KW-0175">Coiled coil</keyword>
<feature type="compositionally biased region" description="Basic and acidic residues" evidence="2">
    <location>
        <begin position="264"/>
        <end position="285"/>
    </location>
</feature>
<dbReference type="SUPFAM" id="SSF52540">
    <property type="entry name" value="P-loop containing nucleoside triphosphate hydrolases"/>
    <property type="match status" value="2"/>
</dbReference>
<proteinExistence type="predicted"/>
<feature type="compositionally biased region" description="Polar residues" evidence="2">
    <location>
        <begin position="287"/>
        <end position="303"/>
    </location>
</feature>
<feature type="compositionally biased region" description="Basic and acidic residues" evidence="2">
    <location>
        <begin position="353"/>
        <end position="369"/>
    </location>
</feature>
<feature type="coiled-coil region" evidence="1">
    <location>
        <begin position="2468"/>
        <end position="2495"/>
    </location>
</feature>
<evidence type="ECO:0000256" key="2">
    <source>
        <dbReference type="SAM" id="MobiDB-lite"/>
    </source>
</evidence>
<dbReference type="EMBL" id="AGYV01000001">
    <property type="protein sequence ID" value="ENY88143.1"/>
    <property type="molecule type" value="Genomic_DNA"/>
</dbReference>
<dbReference type="Pfam" id="PF07669">
    <property type="entry name" value="Eco57I"/>
    <property type="match status" value="1"/>
</dbReference>
<dbReference type="GO" id="GO:0003677">
    <property type="term" value="F:DNA binding"/>
    <property type="evidence" value="ECO:0007669"/>
    <property type="project" value="InterPro"/>
</dbReference>
<dbReference type="Pfam" id="PF04851">
    <property type="entry name" value="ResIII"/>
    <property type="match status" value="1"/>
</dbReference>
<protein>
    <recommendedName>
        <fullName evidence="3">Helicase C-terminal domain-containing protein</fullName>
    </recommendedName>
</protein>
<dbReference type="SMART" id="SM00490">
    <property type="entry name" value="HELICc"/>
    <property type="match status" value="1"/>
</dbReference>
<evidence type="ECO:0000313" key="5">
    <source>
        <dbReference type="Proteomes" id="UP000013051"/>
    </source>
</evidence>
<dbReference type="InterPro" id="IPR014001">
    <property type="entry name" value="Helicase_ATP-bd"/>
</dbReference>
<feature type="domain" description="Helicase C-terminal" evidence="3">
    <location>
        <begin position="2126"/>
        <end position="2298"/>
    </location>
</feature>
<dbReference type="Proteomes" id="UP000013051">
    <property type="component" value="Unassembled WGS sequence"/>
</dbReference>
<dbReference type="PANTHER" id="PTHR41313">
    <property type="entry name" value="ADENINE-SPECIFIC METHYLTRANSFERASE"/>
    <property type="match status" value="1"/>
</dbReference>
<dbReference type="eggNOG" id="COG0827">
    <property type="taxonomic scope" value="Bacteria"/>
</dbReference>
<dbReference type="Pfam" id="PF00271">
    <property type="entry name" value="Helicase_C"/>
    <property type="match status" value="1"/>
</dbReference>
<organism evidence="4 5">
    <name type="scientific">[Clostridium] innocuum 2959</name>
    <dbReference type="NCBI Taxonomy" id="999413"/>
    <lineage>
        <taxon>Bacteria</taxon>
        <taxon>Bacillati</taxon>
        <taxon>Bacillota</taxon>
        <taxon>Clostridia</taxon>
        <taxon>Eubacteriales</taxon>
        <taxon>Clostridiaceae</taxon>
        <taxon>Clostridium</taxon>
    </lineage>
</organism>
<dbReference type="InterPro" id="IPR011639">
    <property type="entry name" value="MethylTrfase_TaqI-like_dom"/>
</dbReference>
<dbReference type="eggNOG" id="COG4646">
    <property type="taxonomic scope" value="Bacteria"/>
</dbReference>
<dbReference type="GO" id="GO:0009007">
    <property type="term" value="F:site-specific DNA-methyltransferase (adenine-specific) activity"/>
    <property type="evidence" value="ECO:0007669"/>
    <property type="project" value="UniProtKB-EC"/>
</dbReference>
<dbReference type="eggNOG" id="COG0553">
    <property type="taxonomic scope" value="Bacteria"/>
</dbReference>
<dbReference type="InterPro" id="IPR001650">
    <property type="entry name" value="Helicase_C-like"/>
</dbReference>
<dbReference type="InterPro" id="IPR027417">
    <property type="entry name" value="P-loop_NTPase"/>
</dbReference>
<dbReference type="PROSITE" id="PS51194">
    <property type="entry name" value="HELICASE_CTER"/>
    <property type="match status" value="1"/>
</dbReference>
<dbReference type="PANTHER" id="PTHR41313:SF1">
    <property type="entry name" value="DNA METHYLASE ADENINE-SPECIFIC DOMAIN-CONTAINING PROTEIN"/>
    <property type="match status" value="1"/>
</dbReference>
<dbReference type="InterPro" id="IPR029063">
    <property type="entry name" value="SAM-dependent_MTases_sf"/>
</dbReference>
<evidence type="ECO:0000259" key="3">
    <source>
        <dbReference type="PROSITE" id="PS51194"/>
    </source>
</evidence>
<dbReference type="Gene3D" id="3.40.50.300">
    <property type="entry name" value="P-loop containing nucleotide triphosphate hydrolases"/>
    <property type="match status" value="2"/>
</dbReference>
<comment type="caution">
    <text evidence="4">The sequence shown here is derived from an EMBL/GenBank/DDBJ whole genome shotgun (WGS) entry which is preliminary data.</text>
</comment>
<dbReference type="PATRIC" id="fig|999413.4.peg.615"/>
<reference evidence="4 5" key="1">
    <citation type="submission" date="2013-01" db="EMBL/GenBank/DDBJ databases">
        <title>The Genome Sequence of Clostridium innocuum 2959.</title>
        <authorList>
            <consortium name="The Broad Institute Genome Sequencing Platform"/>
            <person name="Earl A."/>
            <person name="Ward D."/>
            <person name="Feldgarden M."/>
            <person name="Gevers D."/>
            <person name="Courvalin P."/>
            <person name="Lambert T."/>
            <person name="Walker B."/>
            <person name="Young S.K."/>
            <person name="Zeng Q."/>
            <person name="Gargeya S."/>
            <person name="Fitzgerald M."/>
            <person name="Haas B."/>
            <person name="Abouelleil A."/>
            <person name="Alvarado L."/>
            <person name="Arachchi H.M."/>
            <person name="Berlin A.M."/>
            <person name="Chapman S.B."/>
            <person name="Dewar J."/>
            <person name="Goldberg J."/>
            <person name="Griggs A."/>
            <person name="Gujja S."/>
            <person name="Hansen M."/>
            <person name="Howarth C."/>
            <person name="Imamovic A."/>
            <person name="Larimer J."/>
            <person name="McCowan C."/>
            <person name="Murphy C."/>
            <person name="Neiman D."/>
            <person name="Pearson M."/>
            <person name="Priest M."/>
            <person name="Roberts A."/>
            <person name="Saif S."/>
            <person name="Shea T."/>
            <person name="Sisk P."/>
            <person name="Sykes S."/>
            <person name="Wortman J."/>
            <person name="Nusbaum C."/>
            <person name="Birren B."/>
        </authorList>
    </citation>
    <scope>NUCLEOTIDE SEQUENCE [LARGE SCALE GENOMIC DNA]</scope>
    <source>
        <strain evidence="4 5">2959</strain>
    </source>
</reference>
<gene>
    <name evidence="4" type="ORF">HMPREF1094_00594</name>
</gene>
<dbReference type="Gene3D" id="3.40.50.150">
    <property type="entry name" value="Vaccinia Virus protein VP39"/>
    <property type="match status" value="1"/>
</dbReference>
<dbReference type="GO" id="GO:0005524">
    <property type="term" value="F:ATP binding"/>
    <property type="evidence" value="ECO:0007669"/>
    <property type="project" value="InterPro"/>
</dbReference>
<name>N9WX19_CLOIN</name>
<keyword evidence="5" id="KW-1185">Reference proteome</keyword>
<dbReference type="SUPFAM" id="SSF53335">
    <property type="entry name" value="S-adenosyl-L-methionine-dependent methyltransferases"/>
    <property type="match status" value="1"/>
</dbReference>
<feature type="region of interest" description="Disordered" evidence="2">
    <location>
        <begin position="2526"/>
        <end position="2550"/>
    </location>
</feature>
<feature type="compositionally biased region" description="Basic and acidic residues" evidence="2">
    <location>
        <begin position="2541"/>
        <end position="2550"/>
    </location>
</feature>
<dbReference type="GO" id="GO:0006304">
    <property type="term" value="P:DNA modification"/>
    <property type="evidence" value="ECO:0007669"/>
    <property type="project" value="InterPro"/>
</dbReference>
<accession>N9WX19</accession>
<dbReference type="InterPro" id="IPR052933">
    <property type="entry name" value="DNA_Protect_Modify"/>
</dbReference>
<dbReference type="GO" id="GO:0016787">
    <property type="term" value="F:hydrolase activity"/>
    <property type="evidence" value="ECO:0007669"/>
    <property type="project" value="InterPro"/>
</dbReference>
<dbReference type="SMART" id="SM00487">
    <property type="entry name" value="DEXDc"/>
    <property type="match status" value="1"/>
</dbReference>
<feature type="region of interest" description="Disordered" evidence="2">
    <location>
        <begin position="259"/>
        <end position="369"/>
    </location>
</feature>
<evidence type="ECO:0000256" key="1">
    <source>
        <dbReference type="SAM" id="Coils"/>
    </source>
</evidence>
<evidence type="ECO:0000313" key="4">
    <source>
        <dbReference type="EMBL" id="ENY88143.1"/>
    </source>
</evidence>
<dbReference type="PRINTS" id="PR00507">
    <property type="entry name" value="N12N6MTFRASE"/>
</dbReference>
<feature type="coiled-coil region" evidence="1">
    <location>
        <begin position="1846"/>
        <end position="1893"/>
    </location>
</feature>
<dbReference type="InterPro" id="IPR006935">
    <property type="entry name" value="Helicase/UvrB_N"/>
</dbReference>
<sequence length="2550" mass="290488">MARKYELISELYDRTCKTVVSNPQSWQKFLESACRNYKLRFDEQLLIFAQRPDATAVLEIERWNTSFGRWVNKGAKGIAVFEDADRSRQRLTHYFDISDTHESRYSRPVPLWNMRDEYDASVIETLESTFGELENKSSLSNAVMSAAQNAAEDNLPDYLNDLVYISEDSFLEELSEDMIASLYKKVVTNSVAYMMMSRLGINAEEYFEADDFRDVTNFNTQDTLNALGIATSDIAEMGLSEISKTVMALDRENRIIDEQSQFDYNKDNKDERSQNDERNHIHDGGRLQSSEPDSARTVGSDSRQMVEDEENLSERTSQNPVLQSFDERDAYSALGGSSAESDRVGGNLGQTDGTERGTDGADESERYDEMGSLDEQYQELGTGNREGTGNIQLEYYDREHEDKSLPFFGGDDTIREILGTTPHLSASKEEIKDFFERNTSNSDRTEYVKSIFNNDYTELTLEDGRTVGYKTFQNVLHLWEGKYESRTKQSFYDWGVIAQHFEAMRLLGELTDRIKPLPSTDMQMSLISNSQAEEQKSSAFSFSQEIIDAVLTRGSGVSEGKMRIYEQFEKSLSAKENADFLKNEYGWGGSYPVIIGAGIDENHDGKGITISKGFGNGAPKLTLKWNQVEKRIGELIRMDRYLNPKEKEQYPKWLEKQEERRAELAEQQRNREILSAAPPETENNEIETEARYEYHLGDTVYIGASEYEILSFDDERVMLYDTEMPLFNKEFERSEFDRKVRENPMNEHLRVTVLPAAEKADTGENIAQNDTETEQKTDYEDAFFINREQESVTWMYFNPDSNAGGQYVTNELSFDEIREAAQSHKSADDFFDYLGSIANQTLADVGTEWFEEADNAFKQTPDLTGCTSATMEALLENAERSDMVATNIGKVPIEDYREIVAVQNGFDSYDEMYNEGIRIGNGYDKEPEPIVPAWEKKKKEKVKSFDLHPDVPMAERNNFDLRSNPVEQVGKKERFRRNAEAIKVLKECEFENRFATPEEQLVLSKYVGWGGLPEAFDENNSAWTDEFVELYTLLSPEEYASARESTLTAFYTPPAVINAIYKAMEQMGFREGNLLEPSCGIGNFIGMLPKSMENAKVYGVELDTVSAGIAQQLYQKSSIAAQGFEEVNVSDSFFDGVIGNVPFGDFKVTDKRYDKYNFLIHDYFFAKSLDKLRPGGVMALVTSKGTMDKTNSSVRKYIAQRAELLGAIRLPNVTFKGNAGTEVVSDILFLQKRDRLIDIEPDWVQLGTNENGITMNSYFVEHPEMILGEMKTVSGRFGEEVTCVPFENADLSELLSEAVANIHGEISDYEVEDELEEEDNSIPADPNVRNFSYTIVDDKIYFRENSRMSPAIVSATAENRIKGMVAIRDCVRNLIELQTEDYPDEEIKAEQSKLNSLYDGYTKKYGLINSRANVSAFGDDSSFALLSALEVINENGELERKADMFFKRTIKPHKPITKVDTADEALAVSMGEKATIDMAYMRELTGKSEEELFSDLKGVIFLNPLYGYGNVTEQKYLMADEYLSGNVREKLITAKKSAEVYPEDYKINVEALEKVQPKDLTASEISVRLGATWIPPEIFEKFMFEFLDTPRYAQWNIKVHYSQYTGEWNIEGKSYDRSNVKAYSTYGTSRINAYKIIEETLNLKDVRIFDYIEDEDGKKKAVLNKKETAIAQAKQELIKQGFQDWVWADPTRREKLTKMYNEKFNSIRPREYDGSHITFNGMNPEIELREHQKNAVAHILYGGNTLLAHAVGAGKTFEMVSAAMESKRLGLCNKSLFVVPNHLTEQWAAEFLQLYPAANILVATKKDFETKNRKKFCGRIATGDYDAVIIGHSQFEKIPMSVERQRAILEQQLQELTDGIIDLKKNRGENFSVKQLEKSKKAVKLKLQKLNDQSRKDDVVTFEELGVDRLFIDESHYYKNLYLYTKMRNVGGIAQTEAQKSSDLFMKCRYLDELTGGRGTVFATGTPISNSMVELYTIQRYLQYNTLVKNNLQHFDSWASTFGETVTAVELTPEGTGYRAKTRFAKFYNLPELMAMFKEVADIKTADMLALPVPEAHFHNVAVKPSEMQKEMVASLAERAEKVRSGGVDSSVDNMLKITNDGRKLALDQRMLNDMLPDYEGSKINACVDNIYRIWEETTDKKSAQLVFCDLSTPKNDGTFSVYNDIRKKLIERGVPESEVRFIHEADTDVKKKELFQKTRKGEVRVLLGSTQKMGAGTNVQDRLIALHDVDCPWRPADLEQRSGRIIRQGNSNPEVDIYRYVTEQTFDAYLYQLVEGKQKFASQIMTSKSPVRSAEDIDETALSYAEIKMLATGNPYIKEKMDLDIQVQKLKLLKSNFLSEKYALEDKIIKYYPQRITSLENRINGLKADVETAKQHPKPTDDRFIGMEVKGVFYSEKAEAGKAIIEACKQMNSPDPITLGKYRGFETELLFNTTERSYEVRIKGATSKNITLGDDAHGNITRIDNGIEKFAESLTFAESELENTKAQFETAKKEVQKPFIQEDELRTKLARLDELNILLNMDKTENEIVGGEPDEGEVPTARKEKTYER</sequence>